<dbReference type="SUPFAM" id="SSF53474">
    <property type="entry name" value="alpha/beta-Hydrolases"/>
    <property type="match status" value="1"/>
</dbReference>
<dbReference type="PRINTS" id="PR00111">
    <property type="entry name" value="ABHYDROLASE"/>
</dbReference>
<dbReference type="Pfam" id="PF00561">
    <property type="entry name" value="Abhydrolase_1"/>
    <property type="match status" value="1"/>
</dbReference>
<dbReference type="EMBL" id="UOEK01000128">
    <property type="protein sequence ID" value="VAV98005.1"/>
    <property type="molecule type" value="Genomic_DNA"/>
</dbReference>
<protein>
    <submittedName>
        <fullName evidence="2">Beta-ketoadipate enol-lactone hydrolase</fullName>
        <ecNumber evidence="2">3.1.1.24</ecNumber>
    </submittedName>
</protein>
<dbReference type="InterPro" id="IPR050266">
    <property type="entry name" value="AB_hydrolase_sf"/>
</dbReference>
<dbReference type="EC" id="3.1.1.24" evidence="2"/>
<organism evidence="2">
    <name type="scientific">hydrothermal vent metagenome</name>
    <dbReference type="NCBI Taxonomy" id="652676"/>
    <lineage>
        <taxon>unclassified sequences</taxon>
        <taxon>metagenomes</taxon>
        <taxon>ecological metagenomes</taxon>
    </lineage>
</organism>
<dbReference type="GO" id="GO:0047570">
    <property type="term" value="F:3-oxoadipate enol-lactonase activity"/>
    <property type="evidence" value="ECO:0007669"/>
    <property type="project" value="UniProtKB-EC"/>
</dbReference>
<evidence type="ECO:0000259" key="1">
    <source>
        <dbReference type="Pfam" id="PF00561"/>
    </source>
</evidence>
<reference evidence="2" key="1">
    <citation type="submission" date="2018-06" db="EMBL/GenBank/DDBJ databases">
        <authorList>
            <person name="Zhirakovskaya E."/>
        </authorList>
    </citation>
    <scope>NUCLEOTIDE SEQUENCE</scope>
</reference>
<proteinExistence type="predicted"/>
<evidence type="ECO:0000313" key="2">
    <source>
        <dbReference type="EMBL" id="VAV98005.1"/>
    </source>
</evidence>
<dbReference type="Gene3D" id="3.40.50.1820">
    <property type="entry name" value="alpha/beta hydrolase"/>
    <property type="match status" value="1"/>
</dbReference>
<sequence>MTTAHNNGVPIHYTDHGGDGPAVLFSHGFMMDGSMFDKQVEALSGDFRCITWDGRGFGNTPADGPFTYWDLADDAIAVLDACGVNQAVLVGMSQGGFLSLRAALAHPSRVAGVVLIDSAADTDDAETIAGYEQLLAVLAGGDEDMFDGVATVVAGLILGNNDLAAEWIPLWKARERSSFHFPGRALLDRDDISERLGEITAPLLVVHGDADMAISVGRGRAVCEGVRDCRGVEVISGGAHASNMTHPEPVNEVLRAFLESL</sequence>
<accession>A0A3B0ST75</accession>
<dbReference type="InterPro" id="IPR029058">
    <property type="entry name" value="AB_hydrolase_fold"/>
</dbReference>
<keyword evidence="2" id="KW-0378">Hydrolase</keyword>
<gene>
    <name evidence="2" type="ORF">MNBD_ACTINO02-2223</name>
</gene>
<dbReference type="AlphaFoldDB" id="A0A3B0ST75"/>
<feature type="domain" description="AB hydrolase-1" evidence="1">
    <location>
        <begin position="21"/>
        <end position="141"/>
    </location>
</feature>
<name>A0A3B0ST75_9ZZZZ</name>
<dbReference type="InterPro" id="IPR000073">
    <property type="entry name" value="AB_hydrolase_1"/>
</dbReference>
<dbReference type="PANTHER" id="PTHR43798">
    <property type="entry name" value="MONOACYLGLYCEROL LIPASE"/>
    <property type="match status" value="1"/>
</dbReference>